<dbReference type="Proteomes" id="UP001139035">
    <property type="component" value="Unassembled WGS sequence"/>
</dbReference>
<dbReference type="GO" id="GO:0016491">
    <property type="term" value="F:oxidoreductase activity"/>
    <property type="evidence" value="ECO:0007669"/>
    <property type="project" value="InterPro"/>
</dbReference>
<comment type="caution">
    <text evidence="3">The sequence shown here is derived from an EMBL/GenBank/DDBJ whole genome shotgun (WGS) entry which is preliminary data.</text>
</comment>
<dbReference type="Gene3D" id="3.90.1170.50">
    <property type="entry name" value="Aldehyde oxidase/xanthine dehydrogenase, a/b hammerhead"/>
    <property type="match status" value="1"/>
</dbReference>
<dbReference type="Pfam" id="PF20256">
    <property type="entry name" value="MoCoBD_2"/>
    <property type="match status" value="1"/>
</dbReference>
<feature type="region of interest" description="Disordered" evidence="1">
    <location>
        <begin position="1"/>
        <end position="31"/>
    </location>
</feature>
<proteinExistence type="predicted"/>
<sequence length="760" mass="79814">MSDTIETPSGAMPASRTRFGSNSGQPMTRRDGVLKVTGGATFAADNHPEGMLHAVYAAATISRGRVTSLNVDAARAHPGVVEVLTPANRPPLAIDPDTKPYPFAFRTEVLQDDTVRYAGQPIALVVAETLESATEAARLLSPTYDASPARIDFDTVEPFDPQAVGVGSPPTAEKGDVEAGLAQASHRVDARYETPGQYHNAMEPHAIVATWDGDRLTLDTPNQAIVMSTGSFGAWFGIPAENVTIRSPFLGGGFGSKAIIVGPQILTILAAKMLGRPVKLALRRDQMYGPVGHRGATRQEFRLGVDADGHLTALDHLTTAVTSTFEDFIEPASNASHDLYATPALSSRHKAVRLDIGTPGPMRAPGEASGSAALESAIDEAALVAGLDPLEFRLRNYAETDPASGKPFSAKALRECYAEGAERFGWSKRPLEPRQMRDEAGRLVGWGMGTALFPASMFQANATATLRADGTALVETAGADMGQGAWTALHQIAADGLGLDIGSVEFRSGHSGLPDGGIAGGSGHTATAGNALHAAGTDVIAKLADLATNDENSPLFGAGNVGVEARDGRLYRADDPDRSQSYGEILARAGLAEIEGAGQGGRDPASAEERAMFSHGAVFAEVTIDPDLGQIRVTRLVGAFAAGRIVNPRLATSQLYGGMIWGIGFALHEEAVHDKRSGRIMNANLAEYRVPVNADVPAMDVILVDEHDPHVNPLGIKGVGEIGITGTVGAIANAIWHATGVRFRRFPINIVDLLEGAAAR</sequence>
<dbReference type="InterPro" id="IPR046867">
    <property type="entry name" value="AldOxase/xan_DH_MoCoBD2"/>
</dbReference>
<dbReference type="Gene3D" id="3.30.365.10">
    <property type="entry name" value="Aldehyde oxidase/xanthine dehydrogenase, molybdopterin binding domain"/>
    <property type="match status" value="4"/>
</dbReference>
<reference evidence="3" key="1">
    <citation type="submission" date="2022-01" db="EMBL/GenBank/DDBJ databases">
        <title>Jiella avicenniae sp. nov., a novel endophytic bacterium isolated from bark of Avicennia marina.</title>
        <authorList>
            <person name="Tuo L."/>
        </authorList>
    </citation>
    <scope>NUCLEOTIDE SEQUENCE</scope>
    <source>
        <strain evidence="3">CBK1P-4</strain>
    </source>
</reference>
<dbReference type="InterPro" id="IPR000674">
    <property type="entry name" value="Ald_Oxase/Xan_DH_a/b"/>
</dbReference>
<evidence type="ECO:0000256" key="1">
    <source>
        <dbReference type="SAM" id="MobiDB-lite"/>
    </source>
</evidence>
<dbReference type="InterPro" id="IPR036856">
    <property type="entry name" value="Ald_Oxase/Xan_DH_a/b_sf"/>
</dbReference>
<name>A0A9X1P1C1_9HYPH</name>
<dbReference type="RefSeq" id="WP_233719187.1">
    <property type="nucleotide sequence ID" value="NZ_JAJUWU010000007.1"/>
</dbReference>
<dbReference type="PANTHER" id="PTHR11908:SF153">
    <property type="entry name" value="DEHYDROGENASE"/>
    <property type="match status" value="1"/>
</dbReference>
<evidence type="ECO:0000313" key="3">
    <source>
        <dbReference type="EMBL" id="MCE7028034.1"/>
    </source>
</evidence>
<evidence type="ECO:0000259" key="2">
    <source>
        <dbReference type="SMART" id="SM01008"/>
    </source>
</evidence>
<dbReference type="PANTHER" id="PTHR11908">
    <property type="entry name" value="XANTHINE DEHYDROGENASE"/>
    <property type="match status" value="1"/>
</dbReference>
<dbReference type="InterPro" id="IPR016208">
    <property type="entry name" value="Ald_Oxase/xanthine_DH-like"/>
</dbReference>
<feature type="domain" description="Aldehyde oxidase/xanthine dehydrogenase a/b hammerhead" evidence="2">
    <location>
        <begin position="37"/>
        <end position="148"/>
    </location>
</feature>
<dbReference type="InterPro" id="IPR037165">
    <property type="entry name" value="AldOxase/xan_DH_Mopterin-bd_sf"/>
</dbReference>
<dbReference type="SUPFAM" id="SSF54665">
    <property type="entry name" value="CO dehydrogenase molybdoprotein N-domain-like"/>
    <property type="match status" value="1"/>
</dbReference>
<organism evidence="3 4">
    <name type="scientific">Jiella avicenniae</name>
    <dbReference type="NCBI Taxonomy" id="2907202"/>
    <lineage>
        <taxon>Bacteria</taxon>
        <taxon>Pseudomonadati</taxon>
        <taxon>Pseudomonadota</taxon>
        <taxon>Alphaproteobacteria</taxon>
        <taxon>Hyphomicrobiales</taxon>
        <taxon>Aurantimonadaceae</taxon>
        <taxon>Jiella</taxon>
    </lineage>
</organism>
<evidence type="ECO:0000313" key="4">
    <source>
        <dbReference type="Proteomes" id="UP001139035"/>
    </source>
</evidence>
<dbReference type="SMART" id="SM01008">
    <property type="entry name" value="Ald_Xan_dh_C"/>
    <property type="match status" value="1"/>
</dbReference>
<dbReference type="Pfam" id="PF01315">
    <property type="entry name" value="Ald_Xan_dh_C"/>
    <property type="match status" value="1"/>
</dbReference>
<accession>A0A9X1P1C1</accession>
<dbReference type="InterPro" id="IPR008274">
    <property type="entry name" value="AldOxase/xan_DH_MoCoBD1"/>
</dbReference>
<dbReference type="SUPFAM" id="SSF56003">
    <property type="entry name" value="Molybdenum cofactor-binding domain"/>
    <property type="match status" value="1"/>
</dbReference>
<dbReference type="EMBL" id="JAJUWU010000007">
    <property type="protein sequence ID" value="MCE7028034.1"/>
    <property type="molecule type" value="Genomic_DNA"/>
</dbReference>
<dbReference type="AlphaFoldDB" id="A0A9X1P1C1"/>
<protein>
    <submittedName>
        <fullName evidence="3">Xanthine dehydrogenase family protein molybdopterin-binding subunit</fullName>
    </submittedName>
</protein>
<dbReference type="GO" id="GO:0005506">
    <property type="term" value="F:iron ion binding"/>
    <property type="evidence" value="ECO:0007669"/>
    <property type="project" value="InterPro"/>
</dbReference>
<dbReference type="Pfam" id="PF02738">
    <property type="entry name" value="MoCoBD_1"/>
    <property type="match status" value="1"/>
</dbReference>
<gene>
    <name evidence="3" type="ORF">LZD57_08525</name>
</gene>
<keyword evidence="4" id="KW-1185">Reference proteome</keyword>